<dbReference type="PANTHER" id="PTHR48070:SF6">
    <property type="entry name" value="ESTERASE OVCA2"/>
    <property type="match status" value="1"/>
</dbReference>
<name>A0A1V0SIY0_9VIRU</name>
<reference evidence="3" key="1">
    <citation type="journal article" date="2017" name="Science">
        <title>Giant viruses with an expanded complement of translation system components.</title>
        <authorList>
            <person name="Schulz F."/>
            <person name="Yutin N."/>
            <person name="Ivanova N.N."/>
            <person name="Ortega D.R."/>
            <person name="Lee T.K."/>
            <person name="Vierheilig J."/>
            <person name="Daims H."/>
            <person name="Horn M."/>
            <person name="Wagner M."/>
            <person name="Jensen G.J."/>
            <person name="Kyrpides N.C."/>
            <person name="Koonin E.V."/>
            <person name="Woyke T."/>
        </authorList>
    </citation>
    <scope>NUCLEOTIDE SEQUENCE</scope>
    <source>
        <strain evidence="3">KNV1</strain>
    </source>
</reference>
<evidence type="ECO:0000256" key="1">
    <source>
        <dbReference type="ARBA" id="ARBA00022801"/>
    </source>
</evidence>
<dbReference type="Pfam" id="PF13516">
    <property type="entry name" value="LRR_6"/>
    <property type="match status" value="2"/>
</dbReference>
<protein>
    <submittedName>
        <fullName evidence="3">Leucine-rich repeat protein</fullName>
    </submittedName>
</protein>
<dbReference type="SUPFAM" id="SSF52047">
    <property type="entry name" value="RNI-like"/>
    <property type="match status" value="1"/>
</dbReference>
<dbReference type="InterPro" id="IPR010323">
    <property type="entry name" value="DUF924"/>
</dbReference>
<dbReference type="InterPro" id="IPR011990">
    <property type="entry name" value="TPR-like_helical_dom_sf"/>
</dbReference>
<dbReference type="InterPro" id="IPR001611">
    <property type="entry name" value="Leu-rich_rpt"/>
</dbReference>
<organism evidence="3">
    <name type="scientific">Klosneuvirus KNV1</name>
    <dbReference type="NCBI Taxonomy" id="1977640"/>
    <lineage>
        <taxon>Viruses</taxon>
        <taxon>Varidnaviria</taxon>
        <taxon>Bamfordvirae</taxon>
        <taxon>Nucleocytoviricota</taxon>
        <taxon>Megaviricetes</taxon>
        <taxon>Imitervirales</taxon>
        <taxon>Mimiviridae</taxon>
        <taxon>Klosneuvirinae</taxon>
        <taxon>Klosneuvirus</taxon>
    </lineage>
</organism>
<dbReference type="Gene3D" id="1.20.58.320">
    <property type="entry name" value="TPR-like"/>
    <property type="match status" value="1"/>
</dbReference>
<keyword evidence="1" id="KW-0378">Hydrolase</keyword>
<dbReference type="SUPFAM" id="SSF48452">
    <property type="entry name" value="TPR-like"/>
    <property type="match status" value="1"/>
</dbReference>
<dbReference type="InterPro" id="IPR005645">
    <property type="entry name" value="FSH-like_dom"/>
</dbReference>
<accession>A0A1V0SIY0</accession>
<dbReference type="SMART" id="SM00368">
    <property type="entry name" value="LRR_RI"/>
    <property type="match status" value="7"/>
</dbReference>
<dbReference type="InterPro" id="IPR032675">
    <property type="entry name" value="LRR_dom_sf"/>
</dbReference>
<dbReference type="SUPFAM" id="SSF53474">
    <property type="entry name" value="alpha/beta-Hydrolases"/>
    <property type="match status" value="1"/>
</dbReference>
<dbReference type="Pfam" id="PF06041">
    <property type="entry name" value="DUF924"/>
    <property type="match status" value="1"/>
</dbReference>
<evidence type="ECO:0000259" key="2">
    <source>
        <dbReference type="Pfam" id="PF03959"/>
    </source>
</evidence>
<dbReference type="Gene3D" id="3.40.50.1820">
    <property type="entry name" value="alpha/beta hydrolase"/>
    <property type="match status" value="1"/>
</dbReference>
<dbReference type="PANTHER" id="PTHR48070">
    <property type="entry name" value="ESTERASE OVCA2"/>
    <property type="match status" value="1"/>
</dbReference>
<dbReference type="Gene3D" id="3.80.10.10">
    <property type="entry name" value="Ribonuclease Inhibitor"/>
    <property type="match status" value="3"/>
</dbReference>
<sequence>MDQVYNFWFGENANTYSENYKMNTKLWFSGTTEIDSKIILMFKDLMENTAQNPTPNNAKEALCMIILLDQFPRHVYRGTANAFKFDNIALQIAENIVKENWINNLSPIEAVFVYFAFMHQESAECVQKSVFGFENLSKYAVTHQSKVILNFKKSASSHLEIIKQFGRYPHRNLALGRTSTPEELEFLDKYGDSLFMKSQQPKEKVELSISENNQLSDKALNRIERKKKAQEKFTSKPEAETKKKLKILCLHGWRQNGQVFRAKIKKMIKEFADIAEFNCVTSPVEYKPEGDVLEATLNAYETVPLYTKQRAWWISSEGNKIYQYNDISLAFLKQVWEKDGPFDGIFGFAQGGTMAAIMSCKEFNPQFLILISSYFPRADEFKFMDMENSLSTPSIHIYGRNDILVIPERSKKLHQIFKSGKLIEHEGGHFTPKYWPYNEIKLFISQFTPYANTTNAKIVEEFDWNQLILSTNEENVIEIANKIATQLKKDFAIGYNIQQVNCTDKFHFDKPNTPTKEMCPSKCVDAIPSRSHSINKKYKLYKFIASQLFPTIDEFKQDLYFHKAVKILRKMRYHISPEYNDKIINHYLDARSSMKRMKMLENEPPSHHIINPKPEPVTVCPLEDLDPLIEFLEKDNPVNELIRFARGTLTAGGSLDLCKQVVGPRGIGPVLHAMHKASSVKRLLLGNNIVGDSGAEEIAEEMQVSKLECWYIAGNEFTYNGIVPITEAMKNNKYCTSLWLKRNPLGPLSMKPIGDMLMVNKTLQVLDLVNCGLLDSGLETLLESLSGLDKNTTLEVLWLDTNAITYKSAENIANYISKFCKLTDLSLSCNRLCDNGIEIIAKALPDNNILQRVSFASNRIGPSGAKCLSDAIKNHPSINFLNVGYIKSTDAVHELGNFIGDEGAFYMAEMLKHNTVLRHLDLLHNSISQTGVNHIISALEKNNTLVKLQLTQFGKVHNEPGKEYIKEKLSENYSKLDDKERVIVDKIIMPWYIEDIYSVYRTKF</sequence>
<dbReference type="InterPro" id="IPR029058">
    <property type="entry name" value="AB_hydrolase_fold"/>
</dbReference>
<proteinExistence type="predicted"/>
<gene>
    <name evidence="3" type="ORF">Klosneuvirus_2_111</name>
</gene>
<dbReference type="Pfam" id="PF03959">
    <property type="entry name" value="FSH1"/>
    <property type="match status" value="1"/>
</dbReference>
<dbReference type="EMBL" id="KY684109">
    <property type="protein sequence ID" value="ARF11675.1"/>
    <property type="molecule type" value="Genomic_DNA"/>
</dbReference>
<feature type="domain" description="Serine hydrolase" evidence="2">
    <location>
        <begin position="243"/>
        <end position="433"/>
    </location>
</feature>
<dbReference type="GO" id="GO:0016787">
    <property type="term" value="F:hydrolase activity"/>
    <property type="evidence" value="ECO:0007669"/>
    <property type="project" value="UniProtKB-KW"/>
</dbReference>
<evidence type="ECO:0000313" key="3">
    <source>
        <dbReference type="EMBL" id="ARF11675.1"/>
    </source>
</evidence>
<dbReference type="Gene3D" id="1.25.40.10">
    <property type="entry name" value="Tetratricopeptide repeat domain"/>
    <property type="match status" value="1"/>
</dbReference>
<dbReference type="InterPro" id="IPR050593">
    <property type="entry name" value="LovG"/>
</dbReference>